<dbReference type="Proteomes" id="UP000800094">
    <property type="component" value="Unassembled WGS sequence"/>
</dbReference>
<reference evidence="6" key="1">
    <citation type="journal article" date="2020" name="Stud. Mycol.">
        <title>101 Dothideomycetes genomes: a test case for predicting lifestyles and emergence of pathogens.</title>
        <authorList>
            <person name="Haridas S."/>
            <person name="Albert R."/>
            <person name="Binder M."/>
            <person name="Bloem J."/>
            <person name="Labutti K."/>
            <person name="Salamov A."/>
            <person name="Andreopoulos B."/>
            <person name="Baker S."/>
            <person name="Barry K."/>
            <person name="Bills G."/>
            <person name="Bluhm B."/>
            <person name="Cannon C."/>
            <person name="Castanera R."/>
            <person name="Culley D."/>
            <person name="Daum C."/>
            <person name="Ezra D."/>
            <person name="Gonzalez J."/>
            <person name="Henrissat B."/>
            <person name="Kuo A."/>
            <person name="Liang C."/>
            <person name="Lipzen A."/>
            <person name="Lutzoni F."/>
            <person name="Magnuson J."/>
            <person name="Mondo S."/>
            <person name="Nolan M."/>
            <person name="Ohm R."/>
            <person name="Pangilinan J."/>
            <person name="Park H.-J."/>
            <person name="Ramirez L."/>
            <person name="Alfaro M."/>
            <person name="Sun H."/>
            <person name="Tritt A."/>
            <person name="Yoshinaga Y."/>
            <person name="Zwiers L.-H."/>
            <person name="Turgeon B."/>
            <person name="Goodwin S."/>
            <person name="Spatafora J."/>
            <person name="Crous P."/>
            <person name="Grigoriev I."/>
        </authorList>
    </citation>
    <scope>NUCLEOTIDE SEQUENCE</scope>
    <source>
        <strain evidence="6">CBS 122368</strain>
    </source>
</reference>
<feature type="region of interest" description="Disordered" evidence="5">
    <location>
        <begin position="364"/>
        <end position="391"/>
    </location>
</feature>
<dbReference type="SUPFAM" id="SSF50974">
    <property type="entry name" value="Nitrous oxide reductase, N-terminal domain"/>
    <property type="match status" value="1"/>
</dbReference>
<evidence type="ECO:0000256" key="3">
    <source>
        <dbReference type="ARBA" id="ARBA00022737"/>
    </source>
</evidence>
<evidence type="ECO:0000256" key="1">
    <source>
        <dbReference type="ARBA" id="ARBA00009890"/>
    </source>
</evidence>
<dbReference type="PANTHER" id="PTHR19842:SF0">
    <property type="entry name" value="TARGET OF RAPAMYCIN COMPLEX SUBUNIT LST8"/>
    <property type="match status" value="1"/>
</dbReference>
<dbReference type="RefSeq" id="XP_033678289.1">
    <property type="nucleotide sequence ID" value="XM_033825205.1"/>
</dbReference>
<evidence type="ECO:0000256" key="4">
    <source>
        <dbReference type="PROSITE-ProRule" id="PRU00221"/>
    </source>
</evidence>
<dbReference type="Gene3D" id="2.130.10.10">
    <property type="entry name" value="YVTN repeat-like/Quinoprotein amine dehydrogenase"/>
    <property type="match status" value="1"/>
</dbReference>
<dbReference type="GO" id="GO:0031929">
    <property type="term" value="P:TOR signaling"/>
    <property type="evidence" value="ECO:0007669"/>
    <property type="project" value="InterPro"/>
</dbReference>
<dbReference type="InterPro" id="IPR036322">
    <property type="entry name" value="WD40_repeat_dom_sf"/>
</dbReference>
<dbReference type="EMBL" id="ML987205">
    <property type="protein sequence ID" value="KAF2243285.1"/>
    <property type="molecule type" value="Genomic_DNA"/>
</dbReference>
<feature type="compositionally biased region" description="Polar residues" evidence="5">
    <location>
        <begin position="155"/>
        <end position="174"/>
    </location>
</feature>
<feature type="compositionally biased region" description="Polar residues" evidence="5">
    <location>
        <begin position="371"/>
        <end position="387"/>
    </location>
</feature>
<dbReference type="PANTHER" id="PTHR19842">
    <property type="entry name" value="G BETA-LIKE PROTEIN GBL"/>
    <property type="match status" value="1"/>
</dbReference>
<dbReference type="InterPro" id="IPR015943">
    <property type="entry name" value="WD40/YVTN_repeat-like_dom_sf"/>
</dbReference>
<dbReference type="GO" id="GO:0032956">
    <property type="term" value="P:regulation of actin cytoskeleton organization"/>
    <property type="evidence" value="ECO:0007669"/>
    <property type="project" value="TreeGrafter"/>
</dbReference>
<gene>
    <name evidence="6" type="ORF">BU26DRAFT_465819</name>
</gene>
<name>A0A6A6HYJ1_9PLEO</name>
<feature type="compositionally biased region" description="Low complexity" evidence="5">
    <location>
        <begin position="249"/>
        <end position="267"/>
    </location>
</feature>
<keyword evidence="3" id="KW-0677">Repeat</keyword>
<evidence type="ECO:0000313" key="6">
    <source>
        <dbReference type="EMBL" id="KAF2243285.1"/>
    </source>
</evidence>
<dbReference type="GeneID" id="54578535"/>
<evidence type="ECO:0000256" key="5">
    <source>
        <dbReference type="SAM" id="MobiDB-lite"/>
    </source>
</evidence>
<feature type="region of interest" description="Disordered" evidence="5">
    <location>
        <begin position="136"/>
        <end position="191"/>
    </location>
</feature>
<feature type="compositionally biased region" description="Polar residues" evidence="5">
    <location>
        <begin position="1"/>
        <end position="11"/>
    </location>
</feature>
<evidence type="ECO:0000256" key="2">
    <source>
        <dbReference type="ARBA" id="ARBA00022574"/>
    </source>
</evidence>
<comment type="similarity">
    <text evidence="1">Belongs to the WD repeat LST8 family.</text>
</comment>
<dbReference type="InterPro" id="IPR019775">
    <property type="entry name" value="WD40_repeat_CS"/>
</dbReference>
<dbReference type="SMART" id="SM00320">
    <property type="entry name" value="WD40"/>
    <property type="match status" value="6"/>
</dbReference>
<sequence length="1508" mass="166080">MAPTNWDNQIDLTADSDDDSGPLDALLSPQKLAPQPLPQNVRHLYRPPAPASKPKQSNVPLPGSQRRDIPPSISPLVKPSHGPLLNGATHAITPPSDSTRRESAGGFASASVDGRRNGTEYVPVFAAAHQGNMAGFTSGQQAEKRRKLSVPGKSTPANAHSRSGSGASTNSNAQNDRRKQANGPSGFSAFRTDGRTLVNLKNKTPSVHSLNTALKETSTKIPFAADILSAQPRALHIGREPDERDGSISATPVATSSAPSAAPARPAMTKSEPVGVEEMIVEREERGFTPGDLTIRPSSVKKAPALIEQKPYSPSLPVPEPRKSSSIRTGSKSAPLTFSGPISSPNFNDRGSVISDTVIRERDKHMPGSHPLNNLQRQPSMSPTAEHQTSRKKYTLQFSDEESHLLIFLKEVKRLAWKNITKEFTKHFSGRSYPALQGHYSTKLNKRDRSQDPPTLKLPPCFAHEAAIDWATVHAENPGPRGMRSLNQEASALQHQFRHHQLQQQAWTKPIIDTVQDYSSGAESAHRRERPRRAVPVKDYTWPRRHRQSQAADEVEEDEFGFPELAEADTRLTSDEPPELQPAPEKAIPVDNEPINMAFDDKDAVLAISAQKGQLTSSGGRLPYLPASQRLPIANTPIQYEWDQLCSRDWQGTLIHVGFATAELDVVERALAKTLNSPHAMRLTSRRKTLQRLMRGLTEPKLLQLTALLRYELPNRDQKSIDGFLEDAREGKIRATSQRIERLAAARPNRVFSSEPKISTSSMIRQRELGIQSRRGWNAASKPLSYVLKNRLLDSLGPAYSYTGASSDVHAVAWSVDGQCFAAGAICVDDPHSMQYNRPNNLLYGDVSYKSIHELGEHSVDRPRTESGPNSTHAMYASQDPKLYKTISSVAFSPNGKFMFSAGYDEYVCMWKATTDGSQPELITAMRHKAEVDILSVSCHGILATASKKWSSNAVKVLAIDEENPTSFQRLDFASQKAATRPDLSILPTALQFEPNAGRLLLAGFGANVRHDGRDTNGDICLWDVQTQQQLSVHGSSKNVFDVAFNKNQRQMPWFAVGCVAGQHVNRGTRSIVRLYDGYGFGRYSMNMELECRALDMNDVVWCPFDEHLLAAGCTSGRAYVWDLRWPNQFLRELAHGRSLMPLDDIIDREITDTGIRFLSWGENATRLYTGSSDGVVKVWNVVRSEEETFVRDLVTVDSGIMSGAFSPDKSKLIIGEVNGSVNVLEVGRDDCTVKDAERLKYVPYKAAYEEEVENEQCEAPLVPESGIAIATELLQSGQIMNVPMGGLPIRQAVQGTNYAGPFDNSVDAPFLREQALEFQYSLSHTPAPQCTISSCVDGIIKVTNEEIGDSGRSTDRIPDELRRQWRAIGSDMKIVSGKSRCANCGRAARPSSSAPEDGRVLCERCSFTCFRCGGVNKIQPSTERLVCAFCKRAWEIGALGYECVKETGSRIDSSDVPSLNGYGKDLFMAKLSATEQLEDNVSFGDEMNALTDYYYSLAIGRPESPPL</sequence>
<keyword evidence="7" id="KW-1185">Reference proteome</keyword>
<dbReference type="PROSITE" id="PS50082">
    <property type="entry name" value="WD_REPEATS_2"/>
    <property type="match status" value="2"/>
</dbReference>
<keyword evidence="2 4" id="KW-0853">WD repeat</keyword>
<dbReference type="InterPro" id="IPR037588">
    <property type="entry name" value="MLST8"/>
</dbReference>
<accession>A0A6A6HYJ1</accession>
<dbReference type="SUPFAM" id="SSF50978">
    <property type="entry name" value="WD40 repeat-like"/>
    <property type="match status" value="1"/>
</dbReference>
<dbReference type="OrthoDB" id="10248252at2759"/>
<dbReference type="InterPro" id="IPR001680">
    <property type="entry name" value="WD40_rpt"/>
</dbReference>
<dbReference type="GO" id="GO:0031932">
    <property type="term" value="C:TORC2 complex"/>
    <property type="evidence" value="ECO:0007669"/>
    <property type="project" value="InterPro"/>
</dbReference>
<evidence type="ECO:0000313" key="7">
    <source>
        <dbReference type="Proteomes" id="UP000800094"/>
    </source>
</evidence>
<proteinExistence type="inferred from homology"/>
<dbReference type="PROSITE" id="PS00678">
    <property type="entry name" value="WD_REPEATS_1"/>
    <property type="match status" value="1"/>
</dbReference>
<feature type="region of interest" description="Disordered" evidence="5">
    <location>
        <begin position="542"/>
        <end position="562"/>
    </location>
</feature>
<dbReference type="InterPro" id="IPR011045">
    <property type="entry name" value="N2O_reductase_N"/>
</dbReference>
<dbReference type="Pfam" id="PF00400">
    <property type="entry name" value="WD40"/>
    <property type="match status" value="2"/>
</dbReference>
<organism evidence="6 7">
    <name type="scientific">Trematosphaeria pertusa</name>
    <dbReference type="NCBI Taxonomy" id="390896"/>
    <lineage>
        <taxon>Eukaryota</taxon>
        <taxon>Fungi</taxon>
        <taxon>Dikarya</taxon>
        <taxon>Ascomycota</taxon>
        <taxon>Pezizomycotina</taxon>
        <taxon>Dothideomycetes</taxon>
        <taxon>Pleosporomycetidae</taxon>
        <taxon>Pleosporales</taxon>
        <taxon>Massarineae</taxon>
        <taxon>Trematosphaeriaceae</taxon>
        <taxon>Trematosphaeria</taxon>
    </lineage>
</organism>
<dbReference type="GO" id="GO:0031931">
    <property type="term" value="C:TORC1 complex"/>
    <property type="evidence" value="ECO:0007669"/>
    <property type="project" value="InterPro"/>
</dbReference>
<feature type="repeat" description="WD" evidence="4">
    <location>
        <begin position="1156"/>
        <end position="1190"/>
    </location>
</feature>
<feature type="compositionally biased region" description="Polar residues" evidence="5">
    <location>
        <begin position="324"/>
        <end position="349"/>
    </location>
</feature>
<feature type="repeat" description="WD" evidence="4">
    <location>
        <begin position="887"/>
        <end position="915"/>
    </location>
</feature>
<feature type="region of interest" description="Disordered" evidence="5">
    <location>
        <begin position="1"/>
        <end position="115"/>
    </location>
</feature>
<feature type="region of interest" description="Disordered" evidence="5">
    <location>
        <begin position="239"/>
        <end position="351"/>
    </location>
</feature>
<protein>
    <submittedName>
        <fullName evidence="6">Uncharacterized protein</fullName>
    </submittedName>
</protein>